<dbReference type="KEGG" id="ehn:H9Q80_12095"/>
<dbReference type="Pfam" id="PF10694">
    <property type="entry name" value="DUF2500"/>
    <property type="match status" value="1"/>
</dbReference>
<dbReference type="Proteomes" id="UP000515856">
    <property type="component" value="Chromosome"/>
</dbReference>
<sequence length="94" mass="10859">MRLIALREHIRKKIQCHAILIEKNILHHSPTASGASLIEEDYELTFQLEDGKKRSFLVWPMVFDSVCCGEEGILKYKGDDLISFGKHIKEFDLN</sequence>
<gene>
    <name evidence="1" type="ORF">H9Q80_12095</name>
</gene>
<name>A0A7G9GJM6_9FIRM</name>
<evidence type="ECO:0000313" key="1">
    <source>
        <dbReference type="EMBL" id="QNM11008.1"/>
    </source>
</evidence>
<dbReference type="RefSeq" id="WP_117455299.1">
    <property type="nucleotide sequence ID" value="NZ_CP060636.1"/>
</dbReference>
<dbReference type="AlphaFoldDB" id="A0A7G9GJM6"/>
<evidence type="ECO:0000313" key="2">
    <source>
        <dbReference type="Proteomes" id="UP000515856"/>
    </source>
</evidence>
<dbReference type="InterPro" id="IPR019635">
    <property type="entry name" value="DUF2500"/>
</dbReference>
<dbReference type="EMBL" id="CP060636">
    <property type="protein sequence ID" value="QNM11008.1"/>
    <property type="molecule type" value="Genomic_DNA"/>
</dbReference>
<dbReference type="Gene3D" id="2.40.50.660">
    <property type="match status" value="1"/>
</dbReference>
<accession>A0A7G9GJM6</accession>
<protein>
    <submittedName>
        <fullName evidence="1">DUF2500 family protein</fullName>
    </submittedName>
</protein>
<proteinExistence type="predicted"/>
<reference evidence="1 2" key="1">
    <citation type="submission" date="2020-08" db="EMBL/GenBank/DDBJ databases">
        <authorList>
            <person name="Liu C."/>
            <person name="Sun Q."/>
        </authorList>
    </citation>
    <scope>NUCLEOTIDE SEQUENCE [LARGE SCALE GENOMIC DNA]</scope>
    <source>
        <strain evidence="1 2">NSJ-61</strain>
    </source>
</reference>
<keyword evidence="2" id="KW-1185">Reference proteome</keyword>
<organism evidence="1 2">
    <name type="scientific">[Eubacterium] hominis</name>
    <dbReference type="NCBI Taxonomy" id="2764325"/>
    <lineage>
        <taxon>Bacteria</taxon>
        <taxon>Bacillati</taxon>
        <taxon>Bacillota</taxon>
        <taxon>Erysipelotrichia</taxon>
        <taxon>Erysipelotrichales</taxon>
        <taxon>Erysipelotrichaceae</taxon>
        <taxon>Amedibacillus</taxon>
    </lineage>
</organism>